<dbReference type="GO" id="GO:0008270">
    <property type="term" value="F:zinc ion binding"/>
    <property type="evidence" value="ECO:0007669"/>
    <property type="project" value="InterPro"/>
</dbReference>
<dbReference type="STRING" id="3880.G7IF48"/>
<comment type="similarity">
    <text evidence="1">Belongs to the PPR family. PCMP-H subfamily.</text>
</comment>
<dbReference type="Proteomes" id="UP000002051">
    <property type="component" value="Unassembled WGS sequence"/>
</dbReference>
<name>G7IF48_MEDTR</name>
<proteinExistence type="inferred from homology"/>
<feature type="domain" description="DYW" evidence="2">
    <location>
        <begin position="20"/>
        <end position="69"/>
    </location>
</feature>
<reference evidence="3 5" key="1">
    <citation type="journal article" date="2011" name="Nature">
        <title>The Medicago genome provides insight into the evolution of rhizobial symbioses.</title>
        <authorList>
            <person name="Young N.D."/>
            <person name="Debelle F."/>
            <person name="Oldroyd G.E."/>
            <person name="Geurts R."/>
            <person name="Cannon S.B."/>
            <person name="Udvardi M.K."/>
            <person name="Benedito V.A."/>
            <person name="Mayer K.F."/>
            <person name="Gouzy J."/>
            <person name="Schoof H."/>
            <person name="Van de Peer Y."/>
            <person name="Proost S."/>
            <person name="Cook D.R."/>
            <person name="Meyers B.C."/>
            <person name="Spannagl M."/>
            <person name="Cheung F."/>
            <person name="De Mita S."/>
            <person name="Krishnakumar V."/>
            <person name="Gundlach H."/>
            <person name="Zhou S."/>
            <person name="Mudge J."/>
            <person name="Bharti A.K."/>
            <person name="Murray J.D."/>
            <person name="Naoumkina M.A."/>
            <person name="Rosen B."/>
            <person name="Silverstein K.A."/>
            <person name="Tang H."/>
            <person name="Rombauts S."/>
            <person name="Zhao P.X."/>
            <person name="Zhou P."/>
            <person name="Barbe V."/>
            <person name="Bardou P."/>
            <person name="Bechner M."/>
            <person name="Bellec A."/>
            <person name="Berger A."/>
            <person name="Berges H."/>
            <person name="Bidwell S."/>
            <person name="Bisseling T."/>
            <person name="Choisne N."/>
            <person name="Couloux A."/>
            <person name="Denny R."/>
            <person name="Deshpande S."/>
            <person name="Dai X."/>
            <person name="Doyle J.J."/>
            <person name="Dudez A.M."/>
            <person name="Farmer A.D."/>
            <person name="Fouteau S."/>
            <person name="Franken C."/>
            <person name="Gibelin C."/>
            <person name="Gish J."/>
            <person name="Goldstein S."/>
            <person name="Gonzalez A.J."/>
            <person name="Green P.J."/>
            <person name="Hallab A."/>
            <person name="Hartog M."/>
            <person name="Hua A."/>
            <person name="Humphray S.J."/>
            <person name="Jeong D.H."/>
            <person name="Jing Y."/>
            <person name="Jocker A."/>
            <person name="Kenton S.M."/>
            <person name="Kim D.J."/>
            <person name="Klee K."/>
            <person name="Lai H."/>
            <person name="Lang C."/>
            <person name="Lin S."/>
            <person name="Macmil S.L."/>
            <person name="Magdelenat G."/>
            <person name="Matthews L."/>
            <person name="McCorrison J."/>
            <person name="Monaghan E.L."/>
            <person name="Mun J.H."/>
            <person name="Najar F.Z."/>
            <person name="Nicholson C."/>
            <person name="Noirot C."/>
            <person name="O'Bleness M."/>
            <person name="Paule C.R."/>
            <person name="Poulain J."/>
            <person name="Prion F."/>
            <person name="Qin B."/>
            <person name="Qu C."/>
            <person name="Retzel E.F."/>
            <person name="Riddle C."/>
            <person name="Sallet E."/>
            <person name="Samain S."/>
            <person name="Samson N."/>
            <person name="Sanders I."/>
            <person name="Saurat O."/>
            <person name="Scarpelli C."/>
            <person name="Schiex T."/>
            <person name="Segurens B."/>
            <person name="Severin A.J."/>
            <person name="Sherrier D.J."/>
            <person name="Shi R."/>
            <person name="Sims S."/>
            <person name="Singer S.R."/>
            <person name="Sinharoy S."/>
            <person name="Sterck L."/>
            <person name="Viollet A."/>
            <person name="Wang B.B."/>
            <person name="Wang K."/>
            <person name="Wang M."/>
            <person name="Wang X."/>
            <person name="Warfsmann J."/>
            <person name="Weissenbach J."/>
            <person name="White D.D."/>
            <person name="White J.D."/>
            <person name="Wiley G.B."/>
            <person name="Wincker P."/>
            <person name="Xing Y."/>
            <person name="Yang L."/>
            <person name="Yao Z."/>
            <person name="Ying F."/>
            <person name="Zhai J."/>
            <person name="Zhou L."/>
            <person name="Zuber A."/>
            <person name="Denarie J."/>
            <person name="Dixon R.A."/>
            <person name="May G.D."/>
            <person name="Schwartz D.C."/>
            <person name="Rogers J."/>
            <person name="Quetier F."/>
            <person name="Town C.D."/>
            <person name="Roe B.A."/>
        </authorList>
    </citation>
    <scope>NUCLEOTIDE SEQUENCE [LARGE SCALE GENOMIC DNA]</scope>
    <source>
        <strain evidence="3">A17</strain>
        <strain evidence="4 5">cv. Jemalong A17</strain>
    </source>
</reference>
<evidence type="ECO:0000259" key="2">
    <source>
        <dbReference type="Pfam" id="PF14432"/>
    </source>
</evidence>
<reference evidence="3 5" key="2">
    <citation type="journal article" date="2014" name="BMC Genomics">
        <title>An improved genome release (version Mt4.0) for the model legume Medicago truncatula.</title>
        <authorList>
            <person name="Tang H."/>
            <person name="Krishnakumar V."/>
            <person name="Bidwell S."/>
            <person name="Rosen B."/>
            <person name="Chan A."/>
            <person name="Zhou S."/>
            <person name="Gentzbittel L."/>
            <person name="Childs K.L."/>
            <person name="Yandell M."/>
            <person name="Gundlach H."/>
            <person name="Mayer K.F."/>
            <person name="Schwartz D.C."/>
            <person name="Town C.D."/>
        </authorList>
    </citation>
    <scope>GENOME REANNOTATION</scope>
    <source>
        <strain evidence="4 5">cv. Jemalong A17</strain>
    </source>
</reference>
<sequence length="72" mass="8649">MRYYLIWMKKKRSLHYLIIVKKLALAYCFLRTSPSTTIWIVNVKNLRICSGCHVVIEMVSREFHREMIVTIC</sequence>
<dbReference type="EnsemblPlants" id="AES61767">
    <property type="protein sequence ID" value="AES61767"/>
    <property type="gene ID" value="MTR_1g088440"/>
</dbReference>
<dbReference type="EMBL" id="CM001217">
    <property type="protein sequence ID" value="AES61767.1"/>
    <property type="molecule type" value="Genomic_DNA"/>
</dbReference>
<evidence type="ECO:0000313" key="4">
    <source>
        <dbReference type="EnsemblPlants" id="AES61767"/>
    </source>
</evidence>
<dbReference type="PaxDb" id="3880-AES61767"/>
<dbReference type="Pfam" id="PF14432">
    <property type="entry name" value="DYW_deaminase"/>
    <property type="match status" value="1"/>
</dbReference>
<evidence type="ECO:0000256" key="1">
    <source>
        <dbReference type="ARBA" id="ARBA00006643"/>
    </source>
</evidence>
<protein>
    <submittedName>
        <fullName evidence="3">PPR superfamily protein, putative</fullName>
    </submittedName>
</protein>
<reference evidence="4" key="3">
    <citation type="submission" date="2015-04" db="UniProtKB">
        <authorList>
            <consortium name="EnsemblPlants"/>
        </authorList>
    </citation>
    <scope>IDENTIFICATION</scope>
    <source>
        <strain evidence="4">cv. Jemalong A17</strain>
    </source>
</reference>
<dbReference type="AlphaFoldDB" id="G7IF48"/>
<dbReference type="InterPro" id="IPR032867">
    <property type="entry name" value="DYW_dom"/>
</dbReference>
<keyword evidence="5" id="KW-1185">Reference proteome</keyword>
<evidence type="ECO:0000313" key="5">
    <source>
        <dbReference type="Proteomes" id="UP000002051"/>
    </source>
</evidence>
<evidence type="ECO:0000313" key="3">
    <source>
        <dbReference type="EMBL" id="AES61767.1"/>
    </source>
</evidence>
<gene>
    <name evidence="3" type="ordered locus">MTR_1g088440</name>
</gene>
<organism evidence="3 5">
    <name type="scientific">Medicago truncatula</name>
    <name type="common">Barrel medic</name>
    <name type="synonym">Medicago tribuloides</name>
    <dbReference type="NCBI Taxonomy" id="3880"/>
    <lineage>
        <taxon>Eukaryota</taxon>
        <taxon>Viridiplantae</taxon>
        <taxon>Streptophyta</taxon>
        <taxon>Embryophyta</taxon>
        <taxon>Tracheophyta</taxon>
        <taxon>Spermatophyta</taxon>
        <taxon>Magnoliopsida</taxon>
        <taxon>eudicotyledons</taxon>
        <taxon>Gunneridae</taxon>
        <taxon>Pentapetalae</taxon>
        <taxon>rosids</taxon>
        <taxon>fabids</taxon>
        <taxon>Fabales</taxon>
        <taxon>Fabaceae</taxon>
        <taxon>Papilionoideae</taxon>
        <taxon>50 kb inversion clade</taxon>
        <taxon>NPAAA clade</taxon>
        <taxon>Hologalegina</taxon>
        <taxon>IRL clade</taxon>
        <taxon>Trifolieae</taxon>
        <taxon>Medicago</taxon>
    </lineage>
</organism>
<dbReference type="HOGENOM" id="CLU_2725937_0_0_1"/>
<accession>G7IF48</accession>